<evidence type="ECO:0000256" key="3">
    <source>
        <dbReference type="ARBA" id="ARBA00023125"/>
    </source>
</evidence>
<evidence type="ECO:0000313" key="7">
    <source>
        <dbReference type="Proteomes" id="UP000228987"/>
    </source>
</evidence>
<dbReference type="PRINTS" id="PR00039">
    <property type="entry name" value="HTHLYSR"/>
</dbReference>
<dbReference type="GO" id="GO:0003700">
    <property type="term" value="F:DNA-binding transcription factor activity"/>
    <property type="evidence" value="ECO:0007669"/>
    <property type="project" value="InterPro"/>
</dbReference>
<feature type="domain" description="HTH lysR-type" evidence="5">
    <location>
        <begin position="6"/>
        <end position="63"/>
    </location>
</feature>
<dbReference type="InterPro" id="IPR005119">
    <property type="entry name" value="LysR_subst-bd"/>
</dbReference>
<evidence type="ECO:0000256" key="1">
    <source>
        <dbReference type="ARBA" id="ARBA00009437"/>
    </source>
</evidence>
<keyword evidence="4" id="KW-0804">Transcription</keyword>
<dbReference type="Gene3D" id="3.40.190.10">
    <property type="entry name" value="Periplasmic binding protein-like II"/>
    <property type="match status" value="2"/>
</dbReference>
<dbReference type="AlphaFoldDB" id="A0A2A5CGL7"/>
<dbReference type="SUPFAM" id="SSF53850">
    <property type="entry name" value="Periplasmic binding protein-like II"/>
    <property type="match status" value="1"/>
</dbReference>
<gene>
    <name evidence="6" type="ORF">COA71_04005</name>
</gene>
<dbReference type="InterPro" id="IPR000847">
    <property type="entry name" value="LysR_HTH_N"/>
</dbReference>
<dbReference type="Pfam" id="PF00126">
    <property type="entry name" value="HTH_1"/>
    <property type="match status" value="1"/>
</dbReference>
<organism evidence="6 7">
    <name type="scientific">SAR86 cluster bacterium</name>
    <dbReference type="NCBI Taxonomy" id="2030880"/>
    <lineage>
        <taxon>Bacteria</taxon>
        <taxon>Pseudomonadati</taxon>
        <taxon>Pseudomonadota</taxon>
        <taxon>Gammaproteobacteria</taxon>
        <taxon>SAR86 cluster</taxon>
    </lineage>
</organism>
<sequence length="302" mass="34221">MRFEKLDLNLLVALDALLKHKNVSLAAKELHLTQPALSSALTRLRDYFSDELLVINSGKKTFLTEKANSLENPVREVLLQIKNSITTEIAFNPATSKRHFNIVAADATLLTFLSTPLAAISKLAPGLTFDIFNLDVKTFEMLETGETDLFFIIDNFTRPDHPSKKIYQDDYCVICCAESAYSKAISHEEYLKANHAVVFFGDISQQGYNEIYLDSEGIKINITLRLPNYSTLPKCIIDSDRIATVPKKLAKEWKKSYPINILPVPIEMPVMTVSMQWHRSRESDTALAWLIELFEKHATYTS</sequence>
<dbReference type="Gene3D" id="1.10.10.10">
    <property type="entry name" value="Winged helix-like DNA-binding domain superfamily/Winged helix DNA-binding domain"/>
    <property type="match status" value="1"/>
</dbReference>
<evidence type="ECO:0000256" key="2">
    <source>
        <dbReference type="ARBA" id="ARBA00023015"/>
    </source>
</evidence>
<proteinExistence type="inferred from homology"/>
<dbReference type="GO" id="GO:0003677">
    <property type="term" value="F:DNA binding"/>
    <property type="evidence" value="ECO:0007669"/>
    <property type="project" value="UniProtKB-KW"/>
</dbReference>
<comment type="similarity">
    <text evidence="1">Belongs to the LysR transcriptional regulatory family.</text>
</comment>
<dbReference type="InterPro" id="IPR036388">
    <property type="entry name" value="WH-like_DNA-bd_sf"/>
</dbReference>
<reference evidence="7" key="1">
    <citation type="submission" date="2017-08" db="EMBL/GenBank/DDBJ databases">
        <title>A dynamic microbial community with high functional redundancy inhabits the cold, oxic subseafloor aquifer.</title>
        <authorList>
            <person name="Tully B.J."/>
            <person name="Wheat C.G."/>
            <person name="Glazer B.T."/>
            <person name="Huber J.A."/>
        </authorList>
    </citation>
    <scope>NUCLEOTIDE SEQUENCE [LARGE SCALE GENOMIC DNA]</scope>
</reference>
<dbReference type="PANTHER" id="PTHR30118:SF6">
    <property type="entry name" value="HTH-TYPE TRANSCRIPTIONAL REGULATOR LEUO"/>
    <property type="match status" value="1"/>
</dbReference>
<dbReference type="Pfam" id="PF03466">
    <property type="entry name" value="LysR_substrate"/>
    <property type="match status" value="1"/>
</dbReference>
<accession>A0A2A5CGL7</accession>
<dbReference type="InterPro" id="IPR050389">
    <property type="entry name" value="LysR-type_TF"/>
</dbReference>
<name>A0A2A5CGL7_9GAMM</name>
<dbReference type="Proteomes" id="UP000228987">
    <property type="component" value="Unassembled WGS sequence"/>
</dbReference>
<protein>
    <submittedName>
        <fullName evidence="6">Nodulation protein NfeD</fullName>
    </submittedName>
</protein>
<evidence type="ECO:0000259" key="5">
    <source>
        <dbReference type="PROSITE" id="PS50931"/>
    </source>
</evidence>
<keyword evidence="2" id="KW-0805">Transcription regulation</keyword>
<dbReference type="PROSITE" id="PS50931">
    <property type="entry name" value="HTH_LYSR"/>
    <property type="match status" value="1"/>
</dbReference>
<dbReference type="InterPro" id="IPR036390">
    <property type="entry name" value="WH_DNA-bd_sf"/>
</dbReference>
<comment type="caution">
    <text evidence="6">The sequence shown here is derived from an EMBL/GenBank/DDBJ whole genome shotgun (WGS) entry which is preliminary data.</text>
</comment>
<evidence type="ECO:0000256" key="4">
    <source>
        <dbReference type="ARBA" id="ARBA00023163"/>
    </source>
</evidence>
<evidence type="ECO:0000313" key="6">
    <source>
        <dbReference type="EMBL" id="PCJ42678.1"/>
    </source>
</evidence>
<dbReference type="SUPFAM" id="SSF46785">
    <property type="entry name" value="Winged helix' DNA-binding domain"/>
    <property type="match status" value="1"/>
</dbReference>
<dbReference type="PANTHER" id="PTHR30118">
    <property type="entry name" value="HTH-TYPE TRANSCRIPTIONAL REGULATOR LEUO-RELATED"/>
    <property type="match status" value="1"/>
</dbReference>
<keyword evidence="3" id="KW-0238">DNA-binding</keyword>
<dbReference type="EMBL" id="NVWI01000002">
    <property type="protein sequence ID" value="PCJ42678.1"/>
    <property type="molecule type" value="Genomic_DNA"/>
</dbReference>